<dbReference type="EMBL" id="RQFA01000007">
    <property type="protein sequence ID" value="TGK39230.1"/>
    <property type="molecule type" value="Genomic_DNA"/>
</dbReference>
<organism evidence="2 3">
    <name type="scientific">Leptospira gomenensis</name>
    <dbReference type="NCBI Taxonomy" id="2484974"/>
    <lineage>
        <taxon>Bacteria</taxon>
        <taxon>Pseudomonadati</taxon>
        <taxon>Spirochaetota</taxon>
        <taxon>Spirochaetia</taxon>
        <taxon>Leptospirales</taxon>
        <taxon>Leptospiraceae</taxon>
        <taxon>Leptospira</taxon>
    </lineage>
</organism>
<feature type="compositionally biased region" description="Polar residues" evidence="1">
    <location>
        <begin position="23"/>
        <end position="42"/>
    </location>
</feature>
<name>A0A5F1YFR0_9LEPT</name>
<protein>
    <submittedName>
        <fullName evidence="2">Uncharacterized protein</fullName>
    </submittedName>
</protein>
<reference evidence="2" key="1">
    <citation type="journal article" date="2019" name="PLoS Negl. Trop. Dis.">
        <title>Revisiting the worldwide diversity of Leptospira species in the environment.</title>
        <authorList>
            <person name="Vincent A.T."/>
            <person name="Schiettekatte O."/>
            <person name="Bourhy P."/>
            <person name="Veyrier F.J."/>
            <person name="Picardeau M."/>
        </authorList>
    </citation>
    <scope>NUCLEOTIDE SEQUENCE [LARGE SCALE GENOMIC DNA]</scope>
    <source>
        <strain evidence="2">201800299</strain>
    </source>
</reference>
<feature type="region of interest" description="Disordered" evidence="1">
    <location>
        <begin position="1"/>
        <end position="42"/>
    </location>
</feature>
<proteinExistence type="predicted"/>
<gene>
    <name evidence="2" type="ORF">EHQ17_00445</name>
</gene>
<comment type="caution">
    <text evidence="2">The sequence shown here is derived from an EMBL/GenBank/DDBJ whole genome shotgun (WGS) entry which is preliminary data.</text>
</comment>
<dbReference type="AlphaFoldDB" id="A0A5F1YFR0"/>
<sequence>MPEHWVSAPSKKGNGVLFKDPNNPHNSIRSMPGNPNSPNLAQQNPYIIFKKDGQAYDLNGNVLSNSDDPAAHIPFNKFDITKMPKF</sequence>
<evidence type="ECO:0000313" key="3">
    <source>
        <dbReference type="Proteomes" id="UP000298277"/>
    </source>
</evidence>
<evidence type="ECO:0000256" key="1">
    <source>
        <dbReference type="SAM" id="MobiDB-lite"/>
    </source>
</evidence>
<dbReference type="Proteomes" id="UP000298277">
    <property type="component" value="Unassembled WGS sequence"/>
</dbReference>
<dbReference type="OrthoDB" id="9554601at2"/>
<evidence type="ECO:0000313" key="2">
    <source>
        <dbReference type="EMBL" id="TGK39230.1"/>
    </source>
</evidence>
<accession>A0A5F1YFR0</accession>
<keyword evidence="3" id="KW-1185">Reference proteome</keyword>